<keyword evidence="4 6" id="KW-0653">Protein transport</keyword>
<dbReference type="GO" id="GO:0006886">
    <property type="term" value="P:intracellular protein transport"/>
    <property type="evidence" value="ECO:0007669"/>
    <property type="project" value="UniProtKB-UniRule"/>
</dbReference>
<comment type="similarity">
    <text evidence="2 6">Belongs to the adaptor complexes small subunit family.</text>
</comment>
<comment type="subcellular location">
    <subcellularLocation>
        <location evidence="1">Endomembrane system</location>
    </subcellularLocation>
</comment>
<dbReference type="PIRSF" id="PIRSF015588">
    <property type="entry name" value="AP_complex_sigma"/>
    <property type="match status" value="1"/>
</dbReference>
<evidence type="ECO:0000259" key="7">
    <source>
        <dbReference type="Pfam" id="PF01217"/>
    </source>
</evidence>
<dbReference type="InterPro" id="IPR011012">
    <property type="entry name" value="Longin-like_dom_sf"/>
</dbReference>
<comment type="caution">
    <text evidence="8">The sequence shown here is derived from an EMBL/GenBank/DDBJ whole genome shotgun (WGS) entry which is preliminary data.</text>
</comment>
<dbReference type="AlphaFoldDB" id="A0AAD9G706"/>
<evidence type="ECO:0000313" key="8">
    <source>
        <dbReference type="EMBL" id="KAK1933016.1"/>
    </source>
</evidence>
<dbReference type="GO" id="GO:0012505">
    <property type="term" value="C:endomembrane system"/>
    <property type="evidence" value="ECO:0007669"/>
    <property type="project" value="UniProtKB-SubCell"/>
</dbReference>
<dbReference type="InterPro" id="IPR022775">
    <property type="entry name" value="AP_mu_sigma_su"/>
</dbReference>
<dbReference type="InterPro" id="IPR016635">
    <property type="entry name" value="AP_complex_ssu"/>
</dbReference>
<evidence type="ECO:0000256" key="5">
    <source>
        <dbReference type="ARBA" id="ARBA00023136"/>
    </source>
</evidence>
<name>A0AAD9G706_BABDI</name>
<reference evidence="8" key="1">
    <citation type="journal article" date="2014" name="Nucleic Acids Res.">
        <title>The evolutionary dynamics of variant antigen genes in Babesia reveal a history of genomic innovation underlying host-parasite interaction.</title>
        <authorList>
            <person name="Jackson A.P."/>
            <person name="Otto T.D."/>
            <person name="Darby A."/>
            <person name="Ramaprasad A."/>
            <person name="Xia D."/>
            <person name="Echaide I.E."/>
            <person name="Farber M."/>
            <person name="Gahlot S."/>
            <person name="Gamble J."/>
            <person name="Gupta D."/>
            <person name="Gupta Y."/>
            <person name="Jackson L."/>
            <person name="Malandrin L."/>
            <person name="Malas T.B."/>
            <person name="Moussa E."/>
            <person name="Nair M."/>
            <person name="Reid A.J."/>
            <person name="Sanders M."/>
            <person name="Sharma J."/>
            <person name="Tracey A."/>
            <person name="Quail M.A."/>
            <person name="Weir W."/>
            <person name="Wastling J.M."/>
            <person name="Hall N."/>
            <person name="Willadsen P."/>
            <person name="Lingelbach K."/>
            <person name="Shiels B."/>
            <person name="Tait A."/>
            <person name="Berriman M."/>
            <person name="Allred D.R."/>
            <person name="Pain A."/>
        </authorList>
    </citation>
    <scope>NUCLEOTIDE SEQUENCE</scope>
    <source>
        <strain evidence="8">1802A</strain>
    </source>
</reference>
<sequence>MIYGVLLQNVKNDTRISMWYYDFTKEEKKSIADRIHDEIISRDLLWVNFLDLDGRKVVYRKYAGVIISIYADREDNTLAYHELIQLIVEILDAFYGNVSELDVVCNYNTVHNMLNELILAGELLETSKENVLDRLKATYRLN</sequence>
<dbReference type="Proteomes" id="UP001195914">
    <property type="component" value="Unassembled WGS sequence"/>
</dbReference>
<reference evidence="8" key="2">
    <citation type="submission" date="2021-05" db="EMBL/GenBank/DDBJ databases">
        <authorList>
            <person name="Pain A."/>
        </authorList>
    </citation>
    <scope>NUCLEOTIDE SEQUENCE</scope>
    <source>
        <strain evidence="8">1802A</strain>
    </source>
</reference>
<evidence type="ECO:0000313" key="9">
    <source>
        <dbReference type="Proteomes" id="UP001195914"/>
    </source>
</evidence>
<evidence type="ECO:0000256" key="1">
    <source>
        <dbReference type="ARBA" id="ARBA00004308"/>
    </source>
</evidence>
<keyword evidence="9" id="KW-1185">Reference proteome</keyword>
<dbReference type="Pfam" id="PF01217">
    <property type="entry name" value="Clat_adaptor_s"/>
    <property type="match status" value="1"/>
</dbReference>
<organism evidence="8 9">
    <name type="scientific">Babesia divergens</name>
    <dbReference type="NCBI Taxonomy" id="32595"/>
    <lineage>
        <taxon>Eukaryota</taxon>
        <taxon>Sar</taxon>
        <taxon>Alveolata</taxon>
        <taxon>Apicomplexa</taxon>
        <taxon>Aconoidasida</taxon>
        <taxon>Piroplasmida</taxon>
        <taxon>Babesiidae</taxon>
        <taxon>Babesia</taxon>
    </lineage>
</organism>
<proteinExistence type="inferred from homology"/>
<accession>A0AAD9G706</accession>
<protein>
    <recommendedName>
        <fullName evidence="6">AP complex subunit sigma</fullName>
    </recommendedName>
</protein>
<evidence type="ECO:0000256" key="3">
    <source>
        <dbReference type="ARBA" id="ARBA00022448"/>
    </source>
</evidence>
<gene>
    <name evidence="8" type="ORF">X943_001856</name>
</gene>
<evidence type="ECO:0000256" key="6">
    <source>
        <dbReference type="PIRNR" id="PIRNR015588"/>
    </source>
</evidence>
<dbReference type="EMBL" id="JAHBMH010000073">
    <property type="protein sequence ID" value="KAK1933016.1"/>
    <property type="molecule type" value="Genomic_DNA"/>
</dbReference>
<dbReference type="PANTHER" id="PTHR11753">
    <property type="entry name" value="ADAPTOR COMPLEXES SMALL SUBUNIT FAMILY"/>
    <property type="match status" value="1"/>
</dbReference>
<keyword evidence="5 6" id="KW-0472">Membrane</keyword>
<dbReference type="SUPFAM" id="SSF64356">
    <property type="entry name" value="SNARE-like"/>
    <property type="match status" value="1"/>
</dbReference>
<evidence type="ECO:0000256" key="4">
    <source>
        <dbReference type="ARBA" id="ARBA00022927"/>
    </source>
</evidence>
<feature type="domain" description="AP complex mu/sigma subunit" evidence="7">
    <location>
        <begin position="1"/>
        <end position="138"/>
    </location>
</feature>
<dbReference type="Gene3D" id="3.30.450.60">
    <property type="match status" value="1"/>
</dbReference>
<evidence type="ECO:0000256" key="2">
    <source>
        <dbReference type="ARBA" id="ARBA00006972"/>
    </source>
</evidence>
<keyword evidence="3 6" id="KW-0813">Transport</keyword>